<organism evidence="4 5">
    <name type="scientific">Lentinula guzmanii</name>
    <dbReference type="NCBI Taxonomy" id="2804957"/>
    <lineage>
        <taxon>Eukaryota</taxon>
        <taxon>Fungi</taxon>
        <taxon>Dikarya</taxon>
        <taxon>Basidiomycota</taxon>
        <taxon>Agaricomycotina</taxon>
        <taxon>Agaricomycetes</taxon>
        <taxon>Agaricomycetidae</taxon>
        <taxon>Agaricales</taxon>
        <taxon>Marasmiineae</taxon>
        <taxon>Omphalotaceae</taxon>
        <taxon>Lentinula</taxon>
    </lineage>
</organism>
<feature type="transmembrane region" description="Helical" evidence="2">
    <location>
        <begin position="218"/>
        <end position="240"/>
    </location>
</feature>
<evidence type="ECO:0000313" key="4">
    <source>
        <dbReference type="EMBL" id="KAJ3736638.1"/>
    </source>
</evidence>
<evidence type="ECO:0000256" key="3">
    <source>
        <dbReference type="SAM" id="SignalP"/>
    </source>
</evidence>
<feature type="chain" id="PRO_5041391918" evidence="3">
    <location>
        <begin position="29"/>
        <end position="477"/>
    </location>
</feature>
<comment type="caution">
    <text evidence="4">The sequence shown here is derived from an EMBL/GenBank/DDBJ whole genome shotgun (WGS) entry which is preliminary data.</text>
</comment>
<dbReference type="Proteomes" id="UP001176059">
    <property type="component" value="Unassembled WGS sequence"/>
</dbReference>
<dbReference type="EMBL" id="JANVFO010000004">
    <property type="protein sequence ID" value="KAJ3736638.1"/>
    <property type="molecule type" value="Genomic_DNA"/>
</dbReference>
<feature type="region of interest" description="Disordered" evidence="1">
    <location>
        <begin position="265"/>
        <end position="285"/>
    </location>
</feature>
<evidence type="ECO:0000256" key="2">
    <source>
        <dbReference type="SAM" id="Phobius"/>
    </source>
</evidence>
<dbReference type="AlphaFoldDB" id="A0AA38N515"/>
<sequence length="477" mass="51633">MQRYQSLTMASASLSTILLIGILQTASSSTIVLAHPILPQHPPEQMSPDISQLTEYLYMPAEDSEFLGPENTISNFIPSPKFDLLPPAAPIEMIPDITLSTLSDSSYTESTEFVDGPAFTATSTTEASSYSSSSTAYSSNATPTSTQTTTSTTVSTSQDASLPPPLGPGLVLHSTTSALSDSRTSMTAFVPSNTAKPDPFIAHGSSDAAPEASRRTTVVVGSVVSGLFAFSMVTCVLLNMKRLRGILFARGVHSDMDPQILKDSEKAGGFLPENNAKENSSEPSAQLASPVLPVWMKLPSQISPFYNHRDSLLSYFRLARDSTSSQPSKQQQRKPQKTRILDIVSDFPRSRFSVTSSDYTHSICSVDSNHHLDHAVVSQRRSVPLLTPEEFFSLPSSTTLISRHSRTGSAPVFGHHWGEGGLNSALGRMQSLEEEERPDTNPNAAKSRPLSMTVMEKPYVQRRRTQSIAVVENGVCS</sequence>
<keyword evidence="2" id="KW-1133">Transmembrane helix</keyword>
<reference evidence="4" key="1">
    <citation type="submission" date="2022-08" db="EMBL/GenBank/DDBJ databases">
        <authorList>
            <consortium name="DOE Joint Genome Institute"/>
            <person name="Min B."/>
            <person name="Sierra-Patev S."/>
            <person name="Naranjo-Ortiz M."/>
            <person name="Looney B."/>
            <person name="Konkel Z."/>
            <person name="Slot J.C."/>
            <person name="Sakamoto Y."/>
            <person name="Steenwyk J.L."/>
            <person name="Rokas A."/>
            <person name="Carro J."/>
            <person name="Camarero S."/>
            <person name="Ferreira P."/>
            <person name="Molpeceres G."/>
            <person name="Ruiz-duenas F.J."/>
            <person name="Serrano A."/>
            <person name="Henrissat B."/>
            <person name="Drula E."/>
            <person name="Hughes K.W."/>
            <person name="Mata J.L."/>
            <person name="Ishikawa N.K."/>
            <person name="Vargas-Isla R."/>
            <person name="Ushijima S."/>
            <person name="Smith C.A."/>
            <person name="Ahrendt S."/>
            <person name="Andreopoulos W."/>
            <person name="He G."/>
            <person name="LaButti K."/>
            <person name="Lipzen A."/>
            <person name="Ng V."/>
            <person name="Riley R."/>
            <person name="Sandor L."/>
            <person name="Barry K."/>
            <person name="Martinez A.T."/>
            <person name="Xiao Y."/>
            <person name="Gibbons J.G."/>
            <person name="Terashima K."/>
            <person name="Hibbett D.S."/>
            <person name="Grigoriev I.V."/>
        </authorList>
    </citation>
    <scope>NUCLEOTIDE SEQUENCE</scope>
    <source>
        <strain evidence="4">ET3784</strain>
    </source>
</reference>
<feature type="region of interest" description="Disordered" evidence="1">
    <location>
        <begin position="121"/>
        <end position="169"/>
    </location>
</feature>
<keyword evidence="5" id="KW-1185">Reference proteome</keyword>
<accession>A0AA38N515</accession>
<feature type="signal peptide" evidence="3">
    <location>
        <begin position="1"/>
        <end position="28"/>
    </location>
</feature>
<keyword evidence="2" id="KW-0472">Membrane</keyword>
<reference evidence="4" key="2">
    <citation type="journal article" date="2023" name="Proc. Natl. Acad. Sci. U.S.A.">
        <title>A global phylogenomic analysis of the shiitake genus Lentinula.</title>
        <authorList>
            <person name="Sierra-Patev S."/>
            <person name="Min B."/>
            <person name="Naranjo-Ortiz M."/>
            <person name="Looney B."/>
            <person name="Konkel Z."/>
            <person name="Slot J.C."/>
            <person name="Sakamoto Y."/>
            <person name="Steenwyk J.L."/>
            <person name="Rokas A."/>
            <person name="Carro J."/>
            <person name="Camarero S."/>
            <person name="Ferreira P."/>
            <person name="Molpeceres G."/>
            <person name="Ruiz-Duenas F.J."/>
            <person name="Serrano A."/>
            <person name="Henrissat B."/>
            <person name="Drula E."/>
            <person name="Hughes K.W."/>
            <person name="Mata J.L."/>
            <person name="Ishikawa N.K."/>
            <person name="Vargas-Isla R."/>
            <person name="Ushijima S."/>
            <person name="Smith C.A."/>
            <person name="Donoghue J."/>
            <person name="Ahrendt S."/>
            <person name="Andreopoulos W."/>
            <person name="He G."/>
            <person name="LaButti K."/>
            <person name="Lipzen A."/>
            <person name="Ng V."/>
            <person name="Riley R."/>
            <person name="Sandor L."/>
            <person name="Barry K."/>
            <person name="Martinez A.T."/>
            <person name="Xiao Y."/>
            <person name="Gibbons J.G."/>
            <person name="Terashima K."/>
            <person name="Grigoriev I.V."/>
            <person name="Hibbett D."/>
        </authorList>
    </citation>
    <scope>NUCLEOTIDE SEQUENCE</scope>
    <source>
        <strain evidence="4">ET3784</strain>
    </source>
</reference>
<keyword evidence="3" id="KW-0732">Signal</keyword>
<keyword evidence="2" id="KW-0812">Transmembrane</keyword>
<evidence type="ECO:0000256" key="1">
    <source>
        <dbReference type="SAM" id="MobiDB-lite"/>
    </source>
</evidence>
<feature type="compositionally biased region" description="Low complexity" evidence="1">
    <location>
        <begin position="121"/>
        <end position="157"/>
    </location>
</feature>
<gene>
    <name evidence="4" type="ORF">DFJ43DRAFT_512977</name>
</gene>
<evidence type="ECO:0000313" key="5">
    <source>
        <dbReference type="Proteomes" id="UP001176059"/>
    </source>
</evidence>
<protein>
    <submittedName>
        <fullName evidence="4">Uncharacterized protein</fullName>
    </submittedName>
</protein>
<proteinExistence type="predicted"/>
<name>A0AA38N515_9AGAR</name>